<keyword evidence="2" id="KW-1185">Reference proteome</keyword>
<name>A0ACB8BKF9_9AGAM</name>
<evidence type="ECO:0000313" key="1">
    <source>
        <dbReference type="EMBL" id="KAH7926037.1"/>
    </source>
</evidence>
<reference evidence="1" key="1">
    <citation type="journal article" date="2021" name="New Phytol.">
        <title>Evolutionary innovations through gain and loss of genes in the ectomycorrhizal Boletales.</title>
        <authorList>
            <person name="Wu G."/>
            <person name="Miyauchi S."/>
            <person name="Morin E."/>
            <person name="Kuo A."/>
            <person name="Drula E."/>
            <person name="Varga T."/>
            <person name="Kohler A."/>
            <person name="Feng B."/>
            <person name="Cao Y."/>
            <person name="Lipzen A."/>
            <person name="Daum C."/>
            <person name="Hundley H."/>
            <person name="Pangilinan J."/>
            <person name="Johnson J."/>
            <person name="Barry K."/>
            <person name="LaButti K."/>
            <person name="Ng V."/>
            <person name="Ahrendt S."/>
            <person name="Min B."/>
            <person name="Choi I.G."/>
            <person name="Park H."/>
            <person name="Plett J.M."/>
            <person name="Magnuson J."/>
            <person name="Spatafora J.W."/>
            <person name="Nagy L.G."/>
            <person name="Henrissat B."/>
            <person name="Grigoriev I.V."/>
            <person name="Yang Z.L."/>
            <person name="Xu J."/>
            <person name="Martin F.M."/>
        </authorList>
    </citation>
    <scope>NUCLEOTIDE SEQUENCE</scope>
    <source>
        <strain evidence="1">KUC20120723A-06</strain>
    </source>
</reference>
<gene>
    <name evidence="1" type="ORF">BV22DRAFT_389638</name>
</gene>
<proteinExistence type="predicted"/>
<sequence>MDQDSFRQLLQQAPRGASSNGSSSIPKVARAPKASSKAYAHCVMGSSTTLTLHRKAPKADEPAFKPRKLKKNELKYRDRAAERRDGGGNDYAEVEAVLEDFEKRTAKEDKDAVDEQRRYLGGDSEHSILVKGLDMALLEQNKARAVASTDDDETLEQAFIQVTSEPTVSKKRTREDIIRELKEKRQIGAGPQAATSVAKAPEDEARVLEEAKKAGKFRPIGFKPIGSQKDAKGKKKRAKEGDKDGERKKKRRKEEHITNNQPSGSGMQDNIRRPRMTTLTYLLELESTRGLMLAKTMNLTLKLVRASAIQTSLPRTSTRRSRPCRRNVAGLRQMRKSLNSRLHHSPIQTMRRLRESLSQVLHLWPMKTRSRSSLFVSNRSSLPLCPQYEISLPWITRLRFKKRGKPGRRRRRKRKEGRKTMIDVCGSTCLRRPTLLYI</sequence>
<dbReference type="EMBL" id="MU266390">
    <property type="protein sequence ID" value="KAH7926037.1"/>
    <property type="molecule type" value="Genomic_DNA"/>
</dbReference>
<dbReference type="Proteomes" id="UP000790709">
    <property type="component" value="Unassembled WGS sequence"/>
</dbReference>
<evidence type="ECO:0000313" key="2">
    <source>
        <dbReference type="Proteomes" id="UP000790709"/>
    </source>
</evidence>
<protein>
    <submittedName>
        <fullName evidence="1">Uncharacterized protein</fullName>
    </submittedName>
</protein>
<organism evidence="1 2">
    <name type="scientific">Leucogyrophana mollusca</name>
    <dbReference type="NCBI Taxonomy" id="85980"/>
    <lineage>
        <taxon>Eukaryota</taxon>
        <taxon>Fungi</taxon>
        <taxon>Dikarya</taxon>
        <taxon>Basidiomycota</taxon>
        <taxon>Agaricomycotina</taxon>
        <taxon>Agaricomycetes</taxon>
        <taxon>Agaricomycetidae</taxon>
        <taxon>Boletales</taxon>
        <taxon>Boletales incertae sedis</taxon>
        <taxon>Leucogyrophana</taxon>
    </lineage>
</organism>
<comment type="caution">
    <text evidence="1">The sequence shown here is derived from an EMBL/GenBank/DDBJ whole genome shotgun (WGS) entry which is preliminary data.</text>
</comment>
<accession>A0ACB8BKF9</accession>